<dbReference type="EMBL" id="BSVB01000001">
    <property type="protein sequence ID" value="GMA96662.1"/>
    <property type="molecule type" value="Genomic_DNA"/>
</dbReference>
<dbReference type="Pfam" id="PF19888">
    <property type="entry name" value="DUF6361"/>
    <property type="match status" value="1"/>
</dbReference>
<reference evidence="2" key="1">
    <citation type="journal article" date="2019" name="Int. J. Syst. Evol. Microbiol.">
        <title>The Global Catalogue of Microorganisms (GCM) 10K type strain sequencing project: providing services to taxonomists for standard genome sequencing and annotation.</title>
        <authorList>
            <consortium name="The Broad Institute Genomics Platform"/>
            <consortium name="The Broad Institute Genome Sequencing Center for Infectious Disease"/>
            <person name="Wu L."/>
            <person name="Ma J."/>
        </authorList>
    </citation>
    <scope>NUCLEOTIDE SEQUENCE [LARGE SCALE GENOMIC DNA]</scope>
    <source>
        <strain evidence="2">NBRC 108894</strain>
    </source>
</reference>
<sequence>MRSVTGRELAEATRQIRRADSIRRVSSLIAWLDASSEEQRRMREIVHFFTDRESRDELGLGQIRDAISDGLFPGTSTLLTRARYLLFVPWCFQLAAGKVDPATAADKFERRLIDELRDSDDFAGLLGLQRGTALKTLPSVVYWTTIRAYGVTRDGVASRDEALEWRSDQAVGDDDTATTTSPWSSTLPAMPEGFPTNLTRGFRLTRDEAGWLRDRILERAPGTLMSHLAEQRPDSASSAPWFDEAALRVTGEPTALLHQARAFSTTMHGAALLYNLLLAEEYEAAGFTSVTGAVDDYRAALLSWEEQAAAARIADWRVDELWNWMAGAAHVHVVPRTRRFVDEWAQLVRSQGLRGTADDADARTFIRERERAHKGSGQARLGNRERLALWQGSSGAGALVFRWPQVRRILIDIHDGLESDA</sequence>
<comment type="caution">
    <text evidence="1">The sequence shown here is derived from an EMBL/GenBank/DDBJ whole genome shotgun (WGS) entry which is preliminary data.</text>
</comment>
<dbReference type="Proteomes" id="UP001157034">
    <property type="component" value="Unassembled WGS sequence"/>
</dbReference>
<organism evidence="1 2">
    <name type="scientific">Pseudolysinimonas kribbensis</name>
    <dbReference type="NCBI Taxonomy" id="433641"/>
    <lineage>
        <taxon>Bacteria</taxon>
        <taxon>Bacillati</taxon>
        <taxon>Actinomycetota</taxon>
        <taxon>Actinomycetes</taxon>
        <taxon>Micrococcales</taxon>
        <taxon>Microbacteriaceae</taxon>
        <taxon>Pseudolysinimonas</taxon>
    </lineage>
</organism>
<evidence type="ECO:0000313" key="1">
    <source>
        <dbReference type="EMBL" id="GMA96662.1"/>
    </source>
</evidence>
<keyword evidence="2" id="KW-1185">Reference proteome</keyword>
<proteinExistence type="predicted"/>
<dbReference type="InterPro" id="IPR045941">
    <property type="entry name" value="DUF6361"/>
</dbReference>
<evidence type="ECO:0000313" key="2">
    <source>
        <dbReference type="Proteomes" id="UP001157034"/>
    </source>
</evidence>
<name>A0ABQ6KDU2_9MICO</name>
<gene>
    <name evidence="1" type="ORF">GCM10025881_34860</name>
</gene>
<accession>A0ABQ6KDU2</accession>
<protein>
    <submittedName>
        <fullName evidence="1">Uncharacterized protein</fullName>
    </submittedName>
</protein>